<gene>
    <name evidence="2" type="ORF">GCM10012289_58630</name>
</gene>
<feature type="compositionally biased region" description="Low complexity" evidence="1">
    <location>
        <begin position="181"/>
        <end position="215"/>
    </location>
</feature>
<dbReference type="AlphaFoldDB" id="A0A917ZAZ8"/>
<organism evidence="2 3">
    <name type="scientific">Nonomuraea cavernae</name>
    <dbReference type="NCBI Taxonomy" id="2045107"/>
    <lineage>
        <taxon>Bacteria</taxon>
        <taxon>Bacillati</taxon>
        <taxon>Actinomycetota</taxon>
        <taxon>Actinomycetes</taxon>
        <taxon>Streptosporangiales</taxon>
        <taxon>Streptosporangiaceae</taxon>
        <taxon>Nonomuraea</taxon>
    </lineage>
</organism>
<comment type="caution">
    <text evidence="2">The sequence shown here is derived from an EMBL/GenBank/DDBJ whole genome shotgun (WGS) entry which is preliminary data.</text>
</comment>
<sequence length="321" mass="33530">MVVTLPPAAAGMMSMLGPWPALNEDMVTEEGGFLRTAHAATGLTAEEANSTVNGVQQVYQGSSSTSLAGYWDEMGGQNGYLAQANSAMRSIPVALDGTASVVSAVKVAAGTQAVFGAVEVANLLALGGVAGGAAATARVLLRRKAVGSILRAGSKGAGEVLGPLVQRMTTGPMRRILDNLRLPGGPMGPRPLAAGPYGGMPLRSTGLRSPSSSRSAWDGMTQMVRRRRRGGGNTGGNNGGNNRPNGKDDTGKWHGQLPTVNGKTKAQLEQEIADLRESILNRKIEAKLKFNGGDAGHRERLRREELALEGLLKALREFPKN</sequence>
<evidence type="ECO:0000313" key="2">
    <source>
        <dbReference type="EMBL" id="GGO77895.1"/>
    </source>
</evidence>
<proteinExistence type="predicted"/>
<evidence type="ECO:0000256" key="1">
    <source>
        <dbReference type="SAM" id="MobiDB-lite"/>
    </source>
</evidence>
<dbReference type="Proteomes" id="UP000646523">
    <property type="component" value="Unassembled WGS sequence"/>
</dbReference>
<accession>A0A917ZAZ8</accession>
<reference evidence="2" key="2">
    <citation type="submission" date="2020-09" db="EMBL/GenBank/DDBJ databases">
        <authorList>
            <person name="Sun Q."/>
            <person name="Zhou Y."/>
        </authorList>
    </citation>
    <scope>NUCLEOTIDE SEQUENCE</scope>
    <source>
        <strain evidence="2">CGMCC 4.7368</strain>
    </source>
</reference>
<reference evidence="2" key="1">
    <citation type="journal article" date="2014" name="Int. J. Syst. Evol. Microbiol.">
        <title>Complete genome sequence of Corynebacterium casei LMG S-19264T (=DSM 44701T), isolated from a smear-ripened cheese.</title>
        <authorList>
            <consortium name="US DOE Joint Genome Institute (JGI-PGF)"/>
            <person name="Walter F."/>
            <person name="Albersmeier A."/>
            <person name="Kalinowski J."/>
            <person name="Ruckert C."/>
        </authorList>
    </citation>
    <scope>NUCLEOTIDE SEQUENCE</scope>
    <source>
        <strain evidence="2">CGMCC 4.7368</strain>
    </source>
</reference>
<name>A0A917ZAZ8_9ACTN</name>
<dbReference type="EMBL" id="BMNH01000023">
    <property type="protein sequence ID" value="GGO77895.1"/>
    <property type="molecule type" value="Genomic_DNA"/>
</dbReference>
<feature type="region of interest" description="Disordered" evidence="1">
    <location>
        <begin position="181"/>
        <end position="259"/>
    </location>
</feature>
<protein>
    <submittedName>
        <fullName evidence="2">Uncharacterized protein</fullName>
    </submittedName>
</protein>
<evidence type="ECO:0000313" key="3">
    <source>
        <dbReference type="Proteomes" id="UP000646523"/>
    </source>
</evidence>
<keyword evidence="3" id="KW-1185">Reference proteome</keyword>